<evidence type="ECO:0000256" key="1">
    <source>
        <dbReference type="SAM" id="MobiDB-lite"/>
    </source>
</evidence>
<evidence type="ECO:0000313" key="2">
    <source>
        <dbReference type="EMBL" id="KAF2418489.1"/>
    </source>
</evidence>
<feature type="region of interest" description="Disordered" evidence="1">
    <location>
        <begin position="84"/>
        <end position="289"/>
    </location>
</feature>
<keyword evidence="3" id="KW-1185">Reference proteome</keyword>
<reference evidence="2" key="1">
    <citation type="journal article" date="2020" name="Stud. Mycol.">
        <title>101 Dothideomycetes genomes: a test case for predicting lifestyles and emergence of pathogens.</title>
        <authorList>
            <person name="Haridas S."/>
            <person name="Albert R."/>
            <person name="Binder M."/>
            <person name="Bloem J."/>
            <person name="Labutti K."/>
            <person name="Salamov A."/>
            <person name="Andreopoulos B."/>
            <person name="Baker S."/>
            <person name="Barry K."/>
            <person name="Bills G."/>
            <person name="Bluhm B."/>
            <person name="Cannon C."/>
            <person name="Castanera R."/>
            <person name="Culley D."/>
            <person name="Daum C."/>
            <person name="Ezra D."/>
            <person name="Gonzalez J."/>
            <person name="Henrissat B."/>
            <person name="Kuo A."/>
            <person name="Liang C."/>
            <person name="Lipzen A."/>
            <person name="Lutzoni F."/>
            <person name="Magnuson J."/>
            <person name="Mondo S."/>
            <person name="Nolan M."/>
            <person name="Ohm R."/>
            <person name="Pangilinan J."/>
            <person name="Park H.-J."/>
            <person name="Ramirez L."/>
            <person name="Alfaro M."/>
            <person name="Sun H."/>
            <person name="Tritt A."/>
            <person name="Yoshinaga Y."/>
            <person name="Zwiers L.-H."/>
            <person name="Turgeon B."/>
            <person name="Goodwin S."/>
            <person name="Spatafora J."/>
            <person name="Crous P."/>
            <person name="Grigoriev I."/>
        </authorList>
    </citation>
    <scope>NUCLEOTIDE SEQUENCE</scope>
    <source>
        <strain evidence="2">CBS 130266</strain>
    </source>
</reference>
<dbReference type="OrthoDB" id="4146887at2759"/>
<evidence type="ECO:0000313" key="3">
    <source>
        <dbReference type="Proteomes" id="UP000800235"/>
    </source>
</evidence>
<sequence>MLISILASAPNYRWFIPAEGIRRDVIEAHIELYLGPDALVKPGNNQDGVAGYWIAAYRTLTPSMIEDLRSDSANFERTDVTERYEDSEIHRSRHHWGPTQSISTAEVPSLSATQSYSSTSQPNQGYTSPFALRTPSTPSTLGDPSNSFGATQAAPDPMNPWSPGITRPPANDGDQANRTAQFNPYRGDPPPSHQPRGDEQYLSPPTNYRYDNASSYLPTNVTPYFPTNVTPRSSQQQSQPQQPSQPQQSSQPQQPSQMQPAPNQLSGPTAPQGQYLASDGNYYPNSSRS</sequence>
<protein>
    <submittedName>
        <fullName evidence="2">Uncharacterized protein</fullName>
    </submittedName>
</protein>
<feature type="compositionally biased region" description="Polar residues" evidence="1">
    <location>
        <begin position="261"/>
        <end position="272"/>
    </location>
</feature>
<comment type="caution">
    <text evidence="2">The sequence shown here is derived from an EMBL/GenBank/DDBJ whole genome shotgun (WGS) entry which is preliminary data.</text>
</comment>
<dbReference type="EMBL" id="MU007127">
    <property type="protein sequence ID" value="KAF2418489.1"/>
    <property type="molecule type" value="Genomic_DNA"/>
</dbReference>
<accession>A0A9P4NFG0</accession>
<feature type="compositionally biased region" description="Polar residues" evidence="1">
    <location>
        <begin position="134"/>
        <end position="150"/>
    </location>
</feature>
<dbReference type="AlphaFoldDB" id="A0A9P4NFG0"/>
<feature type="compositionally biased region" description="Polar residues" evidence="1">
    <location>
        <begin position="212"/>
        <end position="232"/>
    </location>
</feature>
<dbReference type="Proteomes" id="UP000800235">
    <property type="component" value="Unassembled WGS sequence"/>
</dbReference>
<feature type="compositionally biased region" description="Low complexity" evidence="1">
    <location>
        <begin position="109"/>
        <end position="121"/>
    </location>
</feature>
<name>A0A9P4NFG0_9PEZI</name>
<dbReference type="PANTHER" id="PTHR39609">
    <property type="entry name" value="RFEG-RELATED"/>
    <property type="match status" value="1"/>
</dbReference>
<dbReference type="PANTHER" id="PTHR39609:SF1">
    <property type="entry name" value="RFEG"/>
    <property type="match status" value="1"/>
</dbReference>
<feature type="compositionally biased region" description="Low complexity" evidence="1">
    <location>
        <begin position="233"/>
        <end position="260"/>
    </location>
</feature>
<proteinExistence type="predicted"/>
<gene>
    <name evidence="2" type="ORF">EJ08DRAFT_703076</name>
</gene>
<organism evidence="2 3">
    <name type="scientific">Tothia fuscella</name>
    <dbReference type="NCBI Taxonomy" id="1048955"/>
    <lineage>
        <taxon>Eukaryota</taxon>
        <taxon>Fungi</taxon>
        <taxon>Dikarya</taxon>
        <taxon>Ascomycota</taxon>
        <taxon>Pezizomycotina</taxon>
        <taxon>Dothideomycetes</taxon>
        <taxon>Pleosporomycetidae</taxon>
        <taxon>Venturiales</taxon>
        <taxon>Cylindrosympodiaceae</taxon>
        <taxon>Tothia</taxon>
    </lineage>
</organism>